<keyword evidence="8" id="KW-1185">Reference proteome</keyword>
<dbReference type="EMBL" id="JBAWKY010000001">
    <property type="protein sequence ID" value="MEI4461866.1"/>
    <property type="molecule type" value="Genomic_DNA"/>
</dbReference>
<dbReference type="Proteomes" id="UP000072605">
    <property type="component" value="Unassembled WGS sequence"/>
</dbReference>
<proteinExistence type="predicted"/>
<evidence type="ECO:0000313" key="5">
    <source>
        <dbReference type="EMBL" id="MEI4461866.1"/>
    </source>
</evidence>
<organism evidence="3 6">
    <name type="scientific">Exiguobacterium indicum</name>
    <dbReference type="NCBI Taxonomy" id="296995"/>
    <lineage>
        <taxon>Bacteria</taxon>
        <taxon>Bacillati</taxon>
        <taxon>Bacillota</taxon>
        <taxon>Bacilli</taxon>
        <taxon>Bacillales</taxon>
        <taxon>Bacillales Family XII. Incertae Sedis</taxon>
        <taxon>Exiguobacterium</taxon>
    </lineage>
</organism>
<evidence type="ECO:0000256" key="1">
    <source>
        <dbReference type="SAM" id="Coils"/>
    </source>
</evidence>
<comment type="caution">
    <text evidence="3">The sequence shown here is derived from an EMBL/GenBank/DDBJ whole genome shotgun (WGS) entry which is preliminary data.</text>
</comment>
<reference evidence="3 6" key="1">
    <citation type="journal article" date="2015" name="Int. J. Syst. Evol. Microbiol.">
        <title>Exiguobacterium enclense sp. nov., isolated from sediment.</title>
        <authorList>
            <person name="Dastager S.G."/>
            <person name="Mawlankar R."/>
            <person name="Sonalkar V.V."/>
            <person name="Thorat M.N."/>
            <person name="Mual P."/>
            <person name="Verma A."/>
            <person name="Krishnamurthi S."/>
            <person name="Tang S.K."/>
            <person name="Li W.J."/>
        </authorList>
    </citation>
    <scope>NUCLEOTIDE SEQUENCE [LARGE SCALE GENOMIC DNA]</scope>
    <source>
        <strain evidence="3 6">NIO-1109</strain>
    </source>
</reference>
<evidence type="ECO:0000259" key="2">
    <source>
        <dbReference type="Pfam" id="PF13349"/>
    </source>
</evidence>
<dbReference type="EMBL" id="LNQL01000001">
    <property type="protein sequence ID" value="KSU50141.1"/>
    <property type="molecule type" value="Genomic_DNA"/>
</dbReference>
<sequence>MKQDMRQLILEQVKEGKLTIDEALDKLERLEAIDERATSASEHKYVDEPEQYDRVDQYSVDSLTTKVMSAFDNLVSRIKDSDLSLNQASGPNVTYVKQFPFSGETVHVDLFNANLVVEPSDLEECELTVTGRPLRRQQVTEEQALEQLQAAVQHAVSANTLSIRLKDKSVRATVHLKVPRRHYESFVLQTLNGEISLTSLDTTSAQLMTANGRVNVRDLFSEDVKVSTANGSIEIEESELKVLKAKTANGQIITTGVFERSELKTANGNVRCELKTVQNAKVKASSLAGSIALMLPHGAEVYGELETNFGGLNCNLDDMELIRDQKEIVNRKLHFVSGRGRSPKIEVEADTKTGTISVTHGVHLSPQAL</sequence>
<accession>A0A0V8GIU2</accession>
<evidence type="ECO:0000313" key="8">
    <source>
        <dbReference type="Proteomes" id="UP001387110"/>
    </source>
</evidence>
<dbReference type="InterPro" id="IPR025164">
    <property type="entry name" value="Toastrack_DUF4097"/>
</dbReference>
<dbReference type="RefSeq" id="WP_035396288.1">
    <property type="nucleotide sequence ID" value="NZ_FMYN01000001.1"/>
</dbReference>
<dbReference type="Pfam" id="PF13349">
    <property type="entry name" value="DUF4097"/>
    <property type="match status" value="1"/>
</dbReference>
<feature type="coiled-coil region" evidence="1">
    <location>
        <begin position="13"/>
        <end position="40"/>
    </location>
</feature>
<evidence type="ECO:0000313" key="7">
    <source>
        <dbReference type="Proteomes" id="UP000072605"/>
    </source>
</evidence>
<gene>
    <name evidence="3" type="ORF">AS033_01845</name>
    <name evidence="4" type="ORF">RSA11_05510</name>
    <name evidence="5" type="ORF">SZL87_05415</name>
</gene>
<evidence type="ECO:0000313" key="3">
    <source>
        <dbReference type="EMBL" id="KSU50141.1"/>
    </source>
</evidence>
<dbReference type="Proteomes" id="UP001387110">
    <property type="component" value="Unassembled WGS sequence"/>
</dbReference>
<reference evidence="5 8" key="3">
    <citation type="submission" date="2023-12" db="EMBL/GenBank/DDBJ databases">
        <authorList>
            <person name="Easwaran N."/>
            <person name="Lazarus H.P.S."/>
        </authorList>
    </citation>
    <scope>NUCLEOTIDE SEQUENCE [LARGE SCALE GENOMIC DNA]</scope>
    <source>
        <strain evidence="5 8">VIT-2023</strain>
    </source>
</reference>
<evidence type="ECO:0000313" key="4">
    <source>
        <dbReference type="EMBL" id="KTR27441.1"/>
    </source>
</evidence>
<dbReference type="AlphaFoldDB" id="A0A0V8GIU2"/>
<evidence type="ECO:0000313" key="6">
    <source>
        <dbReference type="Proteomes" id="UP000053797"/>
    </source>
</evidence>
<reference evidence="4 7" key="2">
    <citation type="journal article" date="2016" name="Front. Microbiol.">
        <title>Genomic Resource of Rice Seed Associated Bacteria.</title>
        <authorList>
            <person name="Midha S."/>
            <person name="Bansal K."/>
            <person name="Sharma S."/>
            <person name="Kumar N."/>
            <person name="Patil P.P."/>
            <person name="Chaudhry V."/>
            <person name="Patil P.B."/>
        </authorList>
    </citation>
    <scope>NUCLEOTIDE SEQUENCE [LARGE SCALE GENOMIC DNA]</scope>
    <source>
        <strain evidence="4 7">RSA11</strain>
    </source>
</reference>
<dbReference type="EMBL" id="LDQV01000014">
    <property type="protein sequence ID" value="KTR27441.1"/>
    <property type="molecule type" value="Genomic_DNA"/>
</dbReference>
<dbReference type="Proteomes" id="UP000053797">
    <property type="component" value="Unassembled WGS sequence"/>
</dbReference>
<name>A0A0V8GIU2_9BACL</name>
<dbReference type="OrthoDB" id="2240743at2"/>
<protein>
    <submittedName>
        <fullName evidence="5">DUF4097 family beta strand repeat-containing protein</fullName>
    </submittedName>
</protein>
<feature type="domain" description="DUF4097" evidence="2">
    <location>
        <begin position="109"/>
        <end position="358"/>
    </location>
</feature>
<keyword evidence="1" id="KW-0175">Coiled coil</keyword>